<name>A0A9Y1BRP9_9ARCH</name>
<organism evidence="1">
    <name type="scientific">Candidatus Heimdallarchaeum endolithica</name>
    <dbReference type="NCBI Taxonomy" id="2876572"/>
    <lineage>
        <taxon>Archaea</taxon>
        <taxon>Promethearchaeati</taxon>
        <taxon>Candidatus Heimdallarchaeota</taxon>
        <taxon>Candidatus Heimdallarchaeia (ex Rinke et al. 2021) (nom. nud.)</taxon>
        <taxon>Candidatus Heimdallarchaeales</taxon>
        <taxon>Candidatus Heimdallarchaeaceae</taxon>
        <taxon>Candidatus Heimdallarchaeum</taxon>
    </lineage>
</organism>
<dbReference type="Proteomes" id="UP001200513">
    <property type="component" value="Chromosome"/>
</dbReference>
<reference evidence="1" key="1">
    <citation type="journal article" date="2022" name="Nat. Microbiol.">
        <title>Unique mobile elements and scalable gene flow at the prokaryote-eukaryote boundary revealed by circularized Asgard archaea genomes.</title>
        <authorList>
            <person name="Wu F."/>
            <person name="Speth D.R."/>
            <person name="Philosof A."/>
            <person name="Cremiere A."/>
            <person name="Narayanan A."/>
            <person name="Barco R.A."/>
            <person name="Connon S.A."/>
            <person name="Amend J.P."/>
            <person name="Antoshechkin I.A."/>
            <person name="Orphan V.J."/>
        </authorList>
    </citation>
    <scope>NUCLEOTIDE SEQUENCE</scope>
    <source>
        <strain evidence="1">PR6</strain>
    </source>
</reference>
<proteinExistence type="predicted"/>
<evidence type="ECO:0000313" key="1">
    <source>
        <dbReference type="EMBL" id="UJG43815.1"/>
    </source>
</evidence>
<accession>A0A9Y1BRP9</accession>
<dbReference type="AlphaFoldDB" id="A0A9Y1BRP9"/>
<dbReference type="EMBL" id="CP084167">
    <property type="protein sequence ID" value="UJG43815.1"/>
    <property type="molecule type" value="Genomic_DNA"/>
</dbReference>
<protein>
    <submittedName>
        <fullName evidence="1">Uncharacterized protein</fullName>
    </submittedName>
</protein>
<sequence>MRPDHTLQTGFLAALYAYSKESFGQQEIREVIFTDLKLFFKTDEERGLIIVFTAPLEEDRNKLSQQLDITYEQFIKKYEGEIGRGYSDPEIFEFFDKDLLELKIIEKEPIGNINFKTKISFWRKLFRRK</sequence>
<gene>
    <name evidence="1" type="ORF">K9W46_01195</name>
</gene>